<feature type="coiled-coil region" evidence="1">
    <location>
        <begin position="27"/>
        <end position="112"/>
    </location>
</feature>
<dbReference type="PANTHER" id="PTHR46888:SF11">
    <property type="entry name" value="SCAN BOX DOMAIN-CONTAINING PROTEIN"/>
    <property type="match status" value="1"/>
</dbReference>
<evidence type="ECO:0000313" key="2">
    <source>
        <dbReference type="EMBL" id="GBM02736.1"/>
    </source>
</evidence>
<dbReference type="Proteomes" id="UP000499080">
    <property type="component" value="Unassembled WGS sequence"/>
</dbReference>
<feature type="non-terminal residue" evidence="2">
    <location>
        <position position="1"/>
    </location>
</feature>
<keyword evidence="1" id="KW-0175">Coiled coil</keyword>
<dbReference type="OrthoDB" id="9906058at2759"/>
<dbReference type="EMBL" id="BGPR01086256">
    <property type="protein sequence ID" value="GBM02736.1"/>
    <property type="molecule type" value="Genomic_DNA"/>
</dbReference>
<proteinExistence type="predicted"/>
<reference evidence="2 3" key="1">
    <citation type="journal article" date="2019" name="Sci. Rep.">
        <title>Orb-weaving spider Araneus ventricosus genome elucidates the spidroin gene catalogue.</title>
        <authorList>
            <person name="Kono N."/>
            <person name="Nakamura H."/>
            <person name="Ohtoshi R."/>
            <person name="Moran D.A.P."/>
            <person name="Shinohara A."/>
            <person name="Yoshida Y."/>
            <person name="Fujiwara M."/>
            <person name="Mori M."/>
            <person name="Tomita M."/>
            <person name="Arakawa K."/>
        </authorList>
    </citation>
    <scope>NUCLEOTIDE SEQUENCE [LARGE SCALE GENOMIC DNA]</scope>
</reference>
<keyword evidence="3" id="KW-1185">Reference proteome</keyword>
<dbReference type="AlphaFoldDB" id="A0A4Y2CFW4"/>
<protein>
    <submittedName>
        <fullName evidence="2">Uncharacterized protein</fullName>
    </submittedName>
</protein>
<accession>A0A4Y2CFW4</accession>
<organism evidence="2 3">
    <name type="scientific">Araneus ventricosus</name>
    <name type="common">Orbweaver spider</name>
    <name type="synonym">Epeira ventricosa</name>
    <dbReference type="NCBI Taxonomy" id="182803"/>
    <lineage>
        <taxon>Eukaryota</taxon>
        <taxon>Metazoa</taxon>
        <taxon>Ecdysozoa</taxon>
        <taxon>Arthropoda</taxon>
        <taxon>Chelicerata</taxon>
        <taxon>Arachnida</taxon>
        <taxon>Araneae</taxon>
        <taxon>Araneomorphae</taxon>
        <taxon>Entelegynae</taxon>
        <taxon>Araneoidea</taxon>
        <taxon>Araneidae</taxon>
        <taxon>Araneus</taxon>
    </lineage>
</organism>
<sequence>FEKDYFGEQTVRCPKEWLNTIIERKEKEEIQKRRRQEEIEGRKLQEEIQIEERKQQEKIAEQKRQEEIAERKRQEEIQELWRQEEIEECRRKEEYEERKRKDEMEYELQKIRIGAEGRFSNSVANQNVNSSQIKPKLELYHLMQKFNSDESDISLYLIMFEHLTKQAEISENSWVTHLLGLLPCDVAQLIAREPDEIAKDYNEVKKMLLKRYKLTPEKFR</sequence>
<evidence type="ECO:0000256" key="1">
    <source>
        <dbReference type="SAM" id="Coils"/>
    </source>
</evidence>
<gene>
    <name evidence="2" type="ORF">AVEN_49376_1</name>
</gene>
<comment type="caution">
    <text evidence="2">The sequence shown here is derived from an EMBL/GenBank/DDBJ whole genome shotgun (WGS) entry which is preliminary data.</text>
</comment>
<dbReference type="PANTHER" id="PTHR46888">
    <property type="entry name" value="ZINC KNUCKLE DOMAINCONTAINING PROTEIN-RELATED"/>
    <property type="match status" value="1"/>
</dbReference>
<name>A0A4Y2CFW4_ARAVE</name>
<evidence type="ECO:0000313" key="3">
    <source>
        <dbReference type="Proteomes" id="UP000499080"/>
    </source>
</evidence>